<dbReference type="InterPro" id="IPR029058">
    <property type="entry name" value="AB_hydrolase_fold"/>
</dbReference>
<feature type="compositionally biased region" description="Basic and acidic residues" evidence="1">
    <location>
        <begin position="21"/>
        <end position="35"/>
    </location>
</feature>
<comment type="caution">
    <text evidence="3">The sequence shown here is derived from an EMBL/GenBank/DDBJ whole genome shotgun (WGS) entry which is preliminary data.</text>
</comment>
<evidence type="ECO:0000259" key="2">
    <source>
        <dbReference type="Pfam" id="PF12146"/>
    </source>
</evidence>
<feature type="region of interest" description="Disordered" evidence="1">
    <location>
        <begin position="1"/>
        <end position="35"/>
    </location>
</feature>
<dbReference type="EMBL" id="JAIEZQ010000001">
    <property type="protein sequence ID" value="MBY9073764.1"/>
    <property type="molecule type" value="Genomic_DNA"/>
</dbReference>
<protein>
    <submittedName>
        <fullName evidence="3">Alpha/beta fold hydrolase</fullName>
    </submittedName>
</protein>
<sequence length="272" mass="29236">MSVREHSTPCRPPGETVTLDPHAEPFHADGRPDEVGGQRVGVLLSHGFTGSPASMVPWGRHLADQGFAVAVPRLPGHGTTWQEMNTTGWADWYGELERAFEKLRANCDQVVVGGLSMGGGLVLRLAAEKGTAVAGVMLVNAAVASSNKQLLALPVLKRLVPSMPGIVNDIKKPGQDEHGYDRMPLKALASMLSGWKSVRADLPKVTSPIVHFRSAEDHVVDPSSARIIASTVSSRDVTERVLENSYHVATLDNDAPAIFEESVEFVRRVTGP</sequence>
<name>A0ABS7RGW9_9ACTN</name>
<evidence type="ECO:0000256" key="1">
    <source>
        <dbReference type="SAM" id="MobiDB-lite"/>
    </source>
</evidence>
<dbReference type="InterPro" id="IPR051044">
    <property type="entry name" value="MAG_DAG_Lipase"/>
</dbReference>
<dbReference type="InterPro" id="IPR012354">
    <property type="entry name" value="Esterase_lipase"/>
</dbReference>
<dbReference type="Gene3D" id="3.40.50.1820">
    <property type="entry name" value="alpha/beta hydrolase"/>
    <property type="match status" value="1"/>
</dbReference>
<dbReference type="PANTHER" id="PTHR11614">
    <property type="entry name" value="PHOSPHOLIPASE-RELATED"/>
    <property type="match status" value="1"/>
</dbReference>
<keyword evidence="4" id="KW-1185">Reference proteome</keyword>
<feature type="domain" description="Serine aminopeptidase S33" evidence="2">
    <location>
        <begin position="42"/>
        <end position="252"/>
    </location>
</feature>
<dbReference type="SUPFAM" id="SSF53474">
    <property type="entry name" value="alpha/beta-Hydrolases"/>
    <property type="match status" value="1"/>
</dbReference>
<proteinExistence type="predicted"/>
<evidence type="ECO:0000313" key="3">
    <source>
        <dbReference type="EMBL" id="MBY9073764.1"/>
    </source>
</evidence>
<dbReference type="PIRSF" id="PIRSF017388">
    <property type="entry name" value="Esterase_lipase"/>
    <property type="match status" value="1"/>
</dbReference>
<dbReference type="InterPro" id="IPR022742">
    <property type="entry name" value="Hydrolase_4"/>
</dbReference>
<reference evidence="3 4" key="1">
    <citation type="submission" date="2021-08" db="EMBL/GenBank/DDBJ databases">
        <title>Nocardioides bacterium WL0053 sp. nov., isolated from the sediment.</title>
        <authorList>
            <person name="Wang L."/>
            <person name="Zhang D."/>
            <person name="Zhang A."/>
        </authorList>
    </citation>
    <scope>NUCLEOTIDE SEQUENCE [LARGE SCALE GENOMIC DNA]</scope>
    <source>
        <strain evidence="3 4">WL0053</strain>
    </source>
</reference>
<keyword evidence="3" id="KW-0378">Hydrolase</keyword>
<organism evidence="3 4">
    <name type="scientific">Nocardioides jiangsuensis</name>
    <dbReference type="NCBI Taxonomy" id="2866161"/>
    <lineage>
        <taxon>Bacteria</taxon>
        <taxon>Bacillati</taxon>
        <taxon>Actinomycetota</taxon>
        <taxon>Actinomycetes</taxon>
        <taxon>Propionibacteriales</taxon>
        <taxon>Nocardioidaceae</taxon>
        <taxon>Nocardioides</taxon>
    </lineage>
</organism>
<dbReference type="GO" id="GO:0016787">
    <property type="term" value="F:hydrolase activity"/>
    <property type="evidence" value="ECO:0007669"/>
    <property type="project" value="UniProtKB-KW"/>
</dbReference>
<gene>
    <name evidence="3" type="ORF">K1X13_02910</name>
</gene>
<evidence type="ECO:0000313" key="4">
    <source>
        <dbReference type="Proteomes" id="UP000754710"/>
    </source>
</evidence>
<dbReference type="Pfam" id="PF12146">
    <property type="entry name" value="Hydrolase_4"/>
    <property type="match status" value="1"/>
</dbReference>
<accession>A0ABS7RGW9</accession>
<dbReference type="Proteomes" id="UP000754710">
    <property type="component" value="Unassembled WGS sequence"/>
</dbReference>